<evidence type="ECO:0000313" key="1">
    <source>
        <dbReference type="EMBL" id="NLP85428.1"/>
    </source>
</evidence>
<comment type="caution">
    <text evidence="1">The sequence shown here is derived from an EMBL/GenBank/DDBJ whole genome shotgun (WGS) entry which is preliminary data.</text>
</comment>
<evidence type="ECO:0000313" key="2">
    <source>
        <dbReference type="Proteomes" id="UP001429745"/>
    </source>
</evidence>
<protein>
    <submittedName>
        <fullName evidence="1">Uncharacterized protein</fullName>
    </submittedName>
</protein>
<dbReference type="EMBL" id="JABACI010000005">
    <property type="protein sequence ID" value="NLP85428.1"/>
    <property type="molecule type" value="Genomic_DNA"/>
</dbReference>
<gene>
    <name evidence="1" type="ORF">HF576_16395</name>
</gene>
<proteinExistence type="predicted"/>
<accession>A0ABX1KGL9</accession>
<dbReference type="RefSeq" id="WP_168913919.1">
    <property type="nucleotide sequence ID" value="NZ_JABACI010000005.1"/>
</dbReference>
<name>A0ABX1KGL9_9MICO</name>
<keyword evidence="2" id="KW-1185">Reference proteome</keyword>
<sequence length="198" mass="21906">MSTTTQDSATPTSDTSPWWEDPRVARLLHRAAADGAVILTEVEYLAGFPDDEQSGDDWWLCVNFGSAGWVRVQYTTESGFWLLEVDTMTGELAGRAARIDDHLAASFAVVRAAALCRDLNRLVKRDQNFYGTISDEVVAIMGDCGMEPNELAARLCITHGVLMSKLSGSTTWTPVDIVRLHRTFGAETMERLYEVMVP</sequence>
<reference evidence="1 2" key="1">
    <citation type="submission" date="2020-04" db="EMBL/GenBank/DDBJ databases">
        <title>CFH 90308 Microbacterium sp.</title>
        <authorList>
            <person name="Nie G."/>
            <person name="Ming H."/>
            <person name="Xia T."/>
        </authorList>
    </citation>
    <scope>NUCLEOTIDE SEQUENCE [LARGE SCALE GENOMIC DNA]</scope>
    <source>
        <strain evidence="1 2">CFH 90308</strain>
    </source>
</reference>
<dbReference type="Proteomes" id="UP001429745">
    <property type="component" value="Unassembled WGS sequence"/>
</dbReference>
<organism evidence="1 2">
    <name type="scientific">Microbacterium salsuginis</name>
    <dbReference type="NCBI Taxonomy" id="2722803"/>
    <lineage>
        <taxon>Bacteria</taxon>
        <taxon>Bacillati</taxon>
        <taxon>Actinomycetota</taxon>
        <taxon>Actinomycetes</taxon>
        <taxon>Micrococcales</taxon>
        <taxon>Microbacteriaceae</taxon>
        <taxon>Microbacterium</taxon>
    </lineage>
</organism>